<reference evidence="6 7" key="1">
    <citation type="submission" date="2018-10" db="EMBL/GenBank/DDBJ databases">
        <title>Genomic Encyclopedia of Archaeal and Bacterial Type Strains, Phase II (KMG-II): from individual species to whole genera.</title>
        <authorList>
            <person name="Goeker M."/>
        </authorList>
    </citation>
    <scope>NUCLEOTIDE SEQUENCE [LARGE SCALE GENOMIC DNA]</scope>
    <source>
        <strain evidence="6 7">DSM 16510</strain>
    </source>
</reference>
<dbReference type="InterPro" id="IPR014710">
    <property type="entry name" value="RmlC-like_jellyroll"/>
</dbReference>
<dbReference type="SMART" id="SM00100">
    <property type="entry name" value="cNMP"/>
    <property type="match status" value="1"/>
</dbReference>
<keyword evidence="1" id="KW-0805">Transcription regulation</keyword>
<evidence type="ECO:0000313" key="6">
    <source>
        <dbReference type="EMBL" id="RLJ70480.1"/>
    </source>
</evidence>
<gene>
    <name evidence="6" type="ORF">BCF55_0755</name>
</gene>
<accession>A0A497XQP7</accession>
<dbReference type="InterPro" id="IPR018490">
    <property type="entry name" value="cNMP-bd_dom_sf"/>
</dbReference>
<dbReference type="InterPro" id="IPR036388">
    <property type="entry name" value="WH-like_DNA-bd_sf"/>
</dbReference>
<dbReference type="InterPro" id="IPR050397">
    <property type="entry name" value="Env_Response_Regulators"/>
</dbReference>
<comment type="caution">
    <text evidence="6">The sequence shown here is derived from an EMBL/GenBank/DDBJ whole genome shotgun (WGS) entry which is preliminary data.</text>
</comment>
<dbReference type="Gene3D" id="2.60.120.10">
    <property type="entry name" value="Jelly Rolls"/>
    <property type="match status" value="1"/>
</dbReference>
<name>A0A497XQP7_9AQUI</name>
<dbReference type="CDD" id="cd00038">
    <property type="entry name" value="CAP_ED"/>
    <property type="match status" value="1"/>
</dbReference>
<evidence type="ECO:0000313" key="7">
    <source>
        <dbReference type="Proteomes" id="UP000267841"/>
    </source>
</evidence>
<dbReference type="InterPro" id="IPR000595">
    <property type="entry name" value="cNMP-bd_dom"/>
</dbReference>
<dbReference type="InterPro" id="IPR036390">
    <property type="entry name" value="WH_DNA-bd_sf"/>
</dbReference>
<keyword evidence="7" id="KW-1185">Reference proteome</keyword>
<feature type="domain" description="Cyclic nucleotide-binding" evidence="4">
    <location>
        <begin position="16"/>
        <end position="136"/>
    </location>
</feature>
<organism evidence="6 7">
    <name type="scientific">Hydrogenivirga caldilitoris</name>
    <dbReference type="NCBI Taxonomy" id="246264"/>
    <lineage>
        <taxon>Bacteria</taxon>
        <taxon>Pseudomonadati</taxon>
        <taxon>Aquificota</taxon>
        <taxon>Aquificia</taxon>
        <taxon>Aquificales</taxon>
        <taxon>Aquificaceae</taxon>
        <taxon>Hydrogenivirga</taxon>
    </lineage>
</organism>
<evidence type="ECO:0000256" key="2">
    <source>
        <dbReference type="ARBA" id="ARBA00023125"/>
    </source>
</evidence>
<dbReference type="Pfam" id="PF13545">
    <property type="entry name" value="HTH_Crp_2"/>
    <property type="match status" value="1"/>
</dbReference>
<feature type="domain" description="HTH crp-type" evidence="5">
    <location>
        <begin position="150"/>
        <end position="223"/>
    </location>
</feature>
<proteinExistence type="predicted"/>
<evidence type="ECO:0000259" key="5">
    <source>
        <dbReference type="PROSITE" id="PS51063"/>
    </source>
</evidence>
<dbReference type="RefSeq" id="WP_121010179.1">
    <property type="nucleotide sequence ID" value="NZ_RCCJ01000001.1"/>
</dbReference>
<dbReference type="GO" id="GO:0005829">
    <property type="term" value="C:cytosol"/>
    <property type="evidence" value="ECO:0007669"/>
    <property type="project" value="TreeGrafter"/>
</dbReference>
<evidence type="ECO:0000256" key="3">
    <source>
        <dbReference type="ARBA" id="ARBA00023163"/>
    </source>
</evidence>
<keyword evidence="2" id="KW-0238">DNA-binding</keyword>
<keyword evidence="3" id="KW-0804">Transcription</keyword>
<sequence>MGETGKLLDFLKKSILFQGLPEGDLRKISLSFEFIDLPMGEVLFYEKENSSDMYLVLEGKVRASLFDEHGNELVLAELGPGEFIGEMSMIDQLPRSATVIAEEPTRLASLSRETFLKIIRENPDIAINVIRALVTRLRRADDMIEALAFRNVESRIVKFLVETGREKGLTENGKYRLRKMTHRDLAARVGASREAVTKALKALVFKGIIEDRGNFWLISPDAEEKIDP</sequence>
<dbReference type="GO" id="GO:0003700">
    <property type="term" value="F:DNA-binding transcription factor activity"/>
    <property type="evidence" value="ECO:0007669"/>
    <property type="project" value="TreeGrafter"/>
</dbReference>
<dbReference type="PROSITE" id="PS51063">
    <property type="entry name" value="HTH_CRP_2"/>
    <property type="match status" value="1"/>
</dbReference>
<dbReference type="Gene3D" id="1.10.10.10">
    <property type="entry name" value="Winged helix-like DNA-binding domain superfamily/Winged helix DNA-binding domain"/>
    <property type="match status" value="1"/>
</dbReference>
<dbReference type="SUPFAM" id="SSF46785">
    <property type="entry name" value="Winged helix' DNA-binding domain"/>
    <property type="match status" value="1"/>
</dbReference>
<dbReference type="EMBL" id="RCCJ01000001">
    <property type="protein sequence ID" value="RLJ70480.1"/>
    <property type="molecule type" value="Genomic_DNA"/>
</dbReference>
<dbReference type="PROSITE" id="PS00889">
    <property type="entry name" value="CNMP_BINDING_2"/>
    <property type="match status" value="1"/>
</dbReference>
<evidence type="ECO:0000256" key="1">
    <source>
        <dbReference type="ARBA" id="ARBA00023015"/>
    </source>
</evidence>
<protein>
    <submittedName>
        <fullName evidence="6">CRP-like cAMP-binding protein</fullName>
    </submittedName>
</protein>
<dbReference type="PANTHER" id="PTHR24567">
    <property type="entry name" value="CRP FAMILY TRANSCRIPTIONAL REGULATORY PROTEIN"/>
    <property type="match status" value="1"/>
</dbReference>
<dbReference type="InterPro" id="IPR018488">
    <property type="entry name" value="cNMP-bd_CS"/>
</dbReference>
<dbReference type="PANTHER" id="PTHR24567:SF74">
    <property type="entry name" value="HTH-TYPE TRANSCRIPTIONAL REGULATOR ARCR"/>
    <property type="match status" value="1"/>
</dbReference>
<evidence type="ECO:0000259" key="4">
    <source>
        <dbReference type="PROSITE" id="PS50042"/>
    </source>
</evidence>
<dbReference type="SUPFAM" id="SSF51206">
    <property type="entry name" value="cAMP-binding domain-like"/>
    <property type="match status" value="1"/>
</dbReference>
<dbReference type="Proteomes" id="UP000267841">
    <property type="component" value="Unassembled WGS sequence"/>
</dbReference>
<dbReference type="OrthoDB" id="9815457at2"/>
<dbReference type="GO" id="GO:0003677">
    <property type="term" value="F:DNA binding"/>
    <property type="evidence" value="ECO:0007669"/>
    <property type="project" value="UniProtKB-KW"/>
</dbReference>
<dbReference type="InterPro" id="IPR012318">
    <property type="entry name" value="HTH_CRP"/>
</dbReference>
<dbReference type="Pfam" id="PF00027">
    <property type="entry name" value="cNMP_binding"/>
    <property type="match status" value="1"/>
</dbReference>
<dbReference type="PROSITE" id="PS50042">
    <property type="entry name" value="CNMP_BINDING_3"/>
    <property type="match status" value="1"/>
</dbReference>
<dbReference type="AlphaFoldDB" id="A0A497XQP7"/>